<gene>
    <name evidence="2" type="ORF">ANCDUO_07663</name>
</gene>
<feature type="region of interest" description="Disordered" evidence="1">
    <location>
        <begin position="36"/>
        <end position="67"/>
    </location>
</feature>
<dbReference type="InterPro" id="IPR000884">
    <property type="entry name" value="TSP1_rpt"/>
</dbReference>
<dbReference type="OrthoDB" id="5855801at2759"/>
<dbReference type="AlphaFoldDB" id="A0A0C2DHV9"/>
<keyword evidence="3" id="KW-1185">Reference proteome</keyword>
<sequence length="97" mass="11053">MWSPWSFCSNNVMVRVRACSTVRGFKCVGHNKEFQSCDSSLLRPPSASDSRPVARQKPPLDGDVDVVDPYSEDRRLAMRQLYQDYEVEVPEAEQSTL</sequence>
<evidence type="ECO:0000313" key="2">
    <source>
        <dbReference type="EMBL" id="KIH62057.1"/>
    </source>
</evidence>
<name>A0A0C2DHV9_9BILA</name>
<reference evidence="2 3" key="1">
    <citation type="submission" date="2013-12" db="EMBL/GenBank/DDBJ databases">
        <title>Draft genome of the parsitic nematode Ancylostoma duodenale.</title>
        <authorList>
            <person name="Mitreva M."/>
        </authorList>
    </citation>
    <scope>NUCLEOTIDE SEQUENCE [LARGE SCALE GENOMIC DNA]</scope>
    <source>
        <strain evidence="2 3">Zhejiang</strain>
    </source>
</reference>
<dbReference type="InterPro" id="IPR036383">
    <property type="entry name" value="TSP1_rpt_sf"/>
</dbReference>
<evidence type="ECO:0000313" key="3">
    <source>
        <dbReference type="Proteomes" id="UP000054047"/>
    </source>
</evidence>
<dbReference type="SUPFAM" id="SSF82895">
    <property type="entry name" value="TSP-1 type 1 repeat"/>
    <property type="match status" value="1"/>
</dbReference>
<organism evidence="2 3">
    <name type="scientific">Ancylostoma duodenale</name>
    <dbReference type="NCBI Taxonomy" id="51022"/>
    <lineage>
        <taxon>Eukaryota</taxon>
        <taxon>Metazoa</taxon>
        <taxon>Ecdysozoa</taxon>
        <taxon>Nematoda</taxon>
        <taxon>Chromadorea</taxon>
        <taxon>Rhabditida</taxon>
        <taxon>Rhabditina</taxon>
        <taxon>Rhabditomorpha</taxon>
        <taxon>Strongyloidea</taxon>
        <taxon>Ancylostomatidae</taxon>
        <taxon>Ancylostomatinae</taxon>
        <taxon>Ancylostoma</taxon>
    </lineage>
</organism>
<dbReference type="Proteomes" id="UP000054047">
    <property type="component" value="Unassembled WGS sequence"/>
</dbReference>
<protein>
    <submittedName>
        <fullName evidence="2">Uncharacterized protein</fullName>
    </submittedName>
</protein>
<proteinExistence type="predicted"/>
<dbReference type="PROSITE" id="PS50092">
    <property type="entry name" value="TSP1"/>
    <property type="match status" value="1"/>
</dbReference>
<evidence type="ECO:0000256" key="1">
    <source>
        <dbReference type="SAM" id="MobiDB-lite"/>
    </source>
</evidence>
<accession>A0A0C2DHV9</accession>
<dbReference type="EMBL" id="KN729626">
    <property type="protein sequence ID" value="KIH62057.1"/>
    <property type="molecule type" value="Genomic_DNA"/>
</dbReference>